<evidence type="ECO:0000256" key="7">
    <source>
        <dbReference type="ARBA" id="ARBA00022723"/>
    </source>
</evidence>
<dbReference type="GO" id="GO:0006432">
    <property type="term" value="P:phenylalanyl-tRNA aminoacylation"/>
    <property type="evidence" value="ECO:0007669"/>
    <property type="project" value="UniProtKB-UniRule"/>
</dbReference>
<comment type="subcellular location">
    <subcellularLocation>
        <location evidence="1 15">Cytoplasm</location>
    </subcellularLocation>
</comment>
<name>A0A8H2PT61_9MICO</name>
<evidence type="ECO:0000259" key="18">
    <source>
        <dbReference type="PROSITE" id="PS51447"/>
    </source>
</evidence>
<keyword evidence="13 15" id="KW-0030">Aminoacyl-tRNA synthetase</keyword>
<accession>A0A8H2PT61</accession>
<evidence type="ECO:0000256" key="13">
    <source>
        <dbReference type="ARBA" id="ARBA00023146"/>
    </source>
</evidence>
<dbReference type="InterPro" id="IPR045060">
    <property type="entry name" value="Phe-tRNA-ligase_IIc_bsu"/>
</dbReference>
<evidence type="ECO:0000313" key="21">
    <source>
        <dbReference type="Proteomes" id="UP000316560"/>
    </source>
</evidence>
<keyword evidence="7 15" id="KW-0479">Metal-binding</keyword>
<dbReference type="FunFam" id="3.50.40.10:FF:000001">
    <property type="entry name" value="Phenylalanine--tRNA ligase beta subunit"/>
    <property type="match status" value="1"/>
</dbReference>
<dbReference type="GO" id="GO:0000287">
    <property type="term" value="F:magnesium ion binding"/>
    <property type="evidence" value="ECO:0007669"/>
    <property type="project" value="UniProtKB-UniRule"/>
</dbReference>
<dbReference type="EC" id="6.1.1.20" evidence="15"/>
<evidence type="ECO:0000256" key="8">
    <source>
        <dbReference type="ARBA" id="ARBA00022741"/>
    </source>
</evidence>
<dbReference type="InterPro" id="IPR005121">
    <property type="entry name" value="Fdx_antiC-bd"/>
</dbReference>
<feature type="domain" description="B5" evidence="19">
    <location>
        <begin position="410"/>
        <end position="485"/>
    </location>
</feature>
<dbReference type="PROSITE" id="PS51483">
    <property type="entry name" value="B5"/>
    <property type="match status" value="1"/>
</dbReference>
<keyword evidence="10 15" id="KW-0460">Magnesium</keyword>
<dbReference type="CDD" id="cd02796">
    <property type="entry name" value="tRNA_bind_bactPheRS"/>
    <property type="match status" value="1"/>
</dbReference>
<keyword evidence="11 16" id="KW-0694">RNA-binding</keyword>
<feature type="binding site" evidence="15">
    <location>
        <position position="473"/>
    </location>
    <ligand>
        <name>Mg(2+)</name>
        <dbReference type="ChEBI" id="CHEBI:18420"/>
        <note>shared with alpha subunit</note>
    </ligand>
</feature>
<dbReference type="SUPFAM" id="SSF50249">
    <property type="entry name" value="Nucleic acid-binding proteins"/>
    <property type="match status" value="1"/>
</dbReference>
<dbReference type="Pfam" id="PF03147">
    <property type="entry name" value="FDX-ACB"/>
    <property type="match status" value="1"/>
</dbReference>
<dbReference type="Gene3D" id="3.30.56.10">
    <property type="match status" value="2"/>
</dbReference>
<protein>
    <recommendedName>
        <fullName evidence="15">Phenylalanine--tRNA ligase beta subunit</fullName>
        <ecNumber evidence="15">6.1.1.20</ecNumber>
    </recommendedName>
    <alternativeName>
        <fullName evidence="15">Phenylalanyl-tRNA synthetase beta subunit</fullName>
        <shortName evidence="15">PheRS</shortName>
    </alternativeName>
</protein>
<dbReference type="RefSeq" id="WP_141989450.1">
    <property type="nucleotide sequence ID" value="NZ_VFRA01000001.1"/>
</dbReference>
<dbReference type="Pfam" id="PF03483">
    <property type="entry name" value="B3_4"/>
    <property type="match status" value="1"/>
</dbReference>
<evidence type="ECO:0000256" key="5">
    <source>
        <dbReference type="ARBA" id="ARBA00022555"/>
    </source>
</evidence>
<keyword evidence="5 16" id="KW-0820">tRNA-binding</keyword>
<dbReference type="InterPro" id="IPR005146">
    <property type="entry name" value="B3/B4_tRNA-bd"/>
</dbReference>
<comment type="caution">
    <text evidence="15">Lacks conserved residue(s) required for the propagation of feature annotation.</text>
</comment>
<dbReference type="HAMAP" id="MF_00283">
    <property type="entry name" value="Phe_tRNA_synth_beta1"/>
    <property type="match status" value="1"/>
</dbReference>
<sequence>MKVPMSWLREFVEIPADITHEQVHAALVKVGFEEEDVHDFEISGPVVVGQVLEFIGEPQSNGKTINWCQVDVGEAEPRGIVCGAHNFAVGDKVVVTLPGSVLPGPFPIAARKTYGHVSDGMIASTRELGLGDDHDGILVLSTFGLDPEVGADAIELLGLDDFAVEVNVTPDRGYAMSIRGIAREFALSTGAIFTDPADSPTITEAGGYSVVINDGAPIRGRAGVRSFTTRVVRNVDVTKPTPSWMISRLTLAGIRSISLTVDITNYVMLELGQPIHAYDLDRVSGGLTVRRARAGERLTTLDDKSRTLDAEDLLITDDSGPIGLAGVMGGASTEITETSTNVLVESANFEPISVARTARRHKLGSEASRRFERGVDPLVAPAAAARVVGLLVDLAGGTVDSLGSDIPAAHNPQAIELPEAYIEGLIGVRYSDDEITDSLTAIGTTVEATETGWLVTPPSWRPDLDDKTTLAEEVARIVGYDRIPSVLPVAPPGRGLTRAQRLRRTVSNSLAASGLTEVLAYPFISTASNDLFGSPQAGGVTAIALANALDPDAASLRRSLLPGLTAIAHRNVSRGLADLALFEVGTVFLPEAGRSYGSADLPAGYELPTDSALTELHASVPAQPWHVAAIFVGDAVTRQPGQQAVSRGLSDALATVQQLAATMLVDISIVIGRHQAMHPGRTAELRVGDQVVGYAGELLPALARELDLPRVVAVVEVDLSALIEGAVEDVVATPIVSFPAATQDVSVVVPDTVQAGELLVIIREGAGELLESVRLVDDYRGAGLVEGRKSLTFALRFRAVDRTLTQVEATEAKNAAVALAAERVGAELRE</sequence>
<dbReference type="SUPFAM" id="SSF56037">
    <property type="entry name" value="PheT/TilS domain"/>
    <property type="match status" value="1"/>
</dbReference>
<dbReference type="SMART" id="SM00896">
    <property type="entry name" value="FDX-ACB"/>
    <property type="match status" value="1"/>
</dbReference>
<dbReference type="CDD" id="cd00769">
    <property type="entry name" value="PheRS_beta_core"/>
    <property type="match status" value="1"/>
</dbReference>
<evidence type="ECO:0000256" key="4">
    <source>
        <dbReference type="ARBA" id="ARBA00022490"/>
    </source>
</evidence>
<dbReference type="AlphaFoldDB" id="A0A8H2PT61"/>
<evidence type="ECO:0000256" key="9">
    <source>
        <dbReference type="ARBA" id="ARBA00022840"/>
    </source>
</evidence>
<gene>
    <name evidence="15" type="primary">pheT</name>
    <name evidence="20" type="ORF">FB472_0437</name>
</gene>
<reference evidence="20 21" key="1">
    <citation type="submission" date="2019-06" db="EMBL/GenBank/DDBJ databases">
        <title>Sequencing the genomes of 1000 actinobacteria strains.</title>
        <authorList>
            <person name="Klenk H.-P."/>
        </authorList>
    </citation>
    <scope>NUCLEOTIDE SEQUENCE [LARGE SCALE GENOMIC DNA]</scope>
    <source>
        <strain evidence="20 21">DSM 21947</strain>
    </source>
</reference>
<evidence type="ECO:0000256" key="16">
    <source>
        <dbReference type="PROSITE-ProRule" id="PRU00209"/>
    </source>
</evidence>
<feature type="binding site" evidence="15">
    <location>
        <position position="463"/>
    </location>
    <ligand>
        <name>Mg(2+)</name>
        <dbReference type="ChEBI" id="CHEBI:18420"/>
        <note>shared with alpha subunit</note>
    </ligand>
</feature>
<dbReference type="InterPro" id="IPR012340">
    <property type="entry name" value="NA-bd_OB-fold"/>
</dbReference>
<dbReference type="Gene3D" id="3.30.930.10">
    <property type="entry name" value="Bira Bifunctional Protein, Domain 2"/>
    <property type="match status" value="1"/>
</dbReference>
<dbReference type="InterPro" id="IPR041616">
    <property type="entry name" value="PheRS_beta_core"/>
</dbReference>
<dbReference type="PROSITE" id="PS51447">
    <property type="entry name" value="FDX_ACB"/>
    <property type="match status" value="1"/>
</dbReference>
<comment type="subunit">
    <text evidence="3 15">Tetramer of two alpha and two beta subunits.</text>
</comment>
<dbReference type="SMART" id="SM00874">
    <property type="entry name" value="B5"/>
    <property type="match status" value="1"/>
</dbReference>
<dbReference type="InterPro" id="IPR020825">
    <property type="entry name" value="Phe-tRNA_synthase-like_B3/B4"/>
</dbReference>
<feature type="binding site" evidence="15">
    <location>
        <position position="472"/>
    </location>
    <ligand>
        <name>Mg(2+)</name>
        <dbReference type="ChEBI" id="CHEBI:18420"/>
        <note>shared with alpha subunit</note>
    </ligand>
</feature>
<comment type="caution">
    <text evidence="20">The sequence shown here is derived from an EMBL/GenBank/DDBJ whole genome shotgun (WGS) entry which is preliminary data.</text>
</comment>
<evidence type="ECO:0000256" key="12">
    <source>
        <dbReference type="ARBA" id="ARBA00022917"/>
    </source>
</evidence>
<keyword evidence="4 15" id="KW-0963">Cytoplasm</keyword>
<keyword evidence="6 15" id="KW-0436">Ligase</keyword>
<evidence type="ECO:0000256" key="1">
    <source>
        <dbReference type="ARBA" id="ARBA00004496"/>
    </source>
</evidence>
<dbReference type="SUPFAM" id="SSF54991">
    <property type="entry name" value="Anticodon-binding domain of PheRS"/>
    <property type="match status" value="1"/>
</dbReference>
<dbReference type="SUPFAM" id="SSF46955">
    <property type="entry name" value="Putative DNA-binding domain"/>
    <property type="match status" value="1"/>
</dbReference>
<dbReference type="Gene3D" id="2.40.50.140">
    <property type="entry name" value="Nucleic acid-binding proteins"/>
    <property type="match status" value="1"/>
</dbReference>
<dbReference type="InterPro" id="IPR033714">
    <property type="entry name" value="tRNA_bind_bactPheRS"/>
</dbReference>
<dbReference type="Gene3D" id="3.50.40.10">
    <property type="entry name" value="Phenylalanyl-trna Synthetase, Chain B, domain 3"/>
    <property type="match status" value="1"/>
</dbReference>
<dbReference type="EMBL" id="VFRA01000001">
    <property type="protein sequence ID" value="TQO18906.1"/>
    <property type="molecule type" value="Genomic_DNA"/>
</dbReference>
<dbReference type="PANTHER" id="PTHR10947:SF0">
    <property type="entry name" value="PHENYLALANINE--TRNA LIGASE BETA SUBUNIT"/>
    <property type="match status" value="1"/>
</dbReference>
<dbReference type="InterPro" id="IPR045864">
    <property type="entry name" value="aa-tRNA-synth_II/BPL/LPL"/>
</dbReference>
<evidence type="ECO:0000256" key="6">
    <source>
        <dbReference type="ARBA" id="ARBA00022598"/>
    </source>
</evidence>
<evidence type="ECO:0000256" key="10">
    <source>
        <dbReference type="ARBA" id="ARBA00022842"/>
    </source>
</evidence>
<keyword evidence="12 15" id="KW-0648">Protein biosynthesis</keyword>
<dbReference type="Proteomes" id="UP000316560">
    <property type="component" value="Unassembled WGS sequence"/>
</dbReference>
<dbReference type="Pfam" id="PF01588">
    <property type="entry name" value="tRNA_bind"/>
    <property type="match status" value="1"/>
</dbReference>
<dbReference type="GO" id="GO:0000049">
    <property type="term" value="F:tRNA binding"/>
    <property type="evidence" value="ECO:0007669"/>
    <property type="project" value="UniProtKB-UniRule"/>
</dbReference>
<feature type="domain" description="FDX-ACB" evidence="18">
    <location>
        <begin position="736"/>
        <end position="829"/>
    </location>
</feature>
<dbReference type="Pfam" id="PF17759">
    <property type="entry name" value="tRNA_synthFbeta"/>
    <property type="match status" value="1"/>
</dbReference>
<evidence type="ECO:0000313" key="20">
    <source>
        <dbReference type="EMBL" id="TQO18906.1"/>
    </source>
</evidence>
<feature type="domain" description="TRNA-binding" evidence="17">
    <location>
        <begin position="40"/>
        <end position="154"/>
    </location>
</feature>
<dbReference type="PANTHER" id="PTHR10947">
    <property type="entry name" value="PHENYLALANYL-TRNA SYNTHETASE BETA CHAIN AND LEUCINE-RICH REPEAT-CONTAINING PROTEIN 47"/>
    <property type="match status" value="1"/>
</dbReference>
<dbReference type="InterPro" id="IPR002547">
    <property type="entry name" value="tRNA-bd_dom"/>
</dbReference>
<evidence type="ECO:0000259" key="17">
    <source>
        <dbReference type="PROSITE" id="PS50886"/>
    </source>
</evidence>
<dbReference type="GO" id="GO:0004826">
    <property type="term" value="F:phenylalanine-tRNA ligase activity"/>
    <property type="evidence" value="ECO:0007669"/>
    <property type="project" value="UniProtKB-UniRule"/>
</dbReference>
<evidence type="ECO:0000256" key="15">
    <source>
        <dbReference type="HAMAP-Rule" id="MF_00283"/>
    </source>
</evidence>
<dbReference type="GO" id="GO:0005524">
    <property type="term" value="F:ATP binding"/>
    <property type="evidence" value="ECO:0007669"/>
    <property type="project" value="UniProtKB-UniRule"/>
</dbReference>
<dbReference type="Gene3D" id="3.30.70.380">
    <property type="entry name" value="Ferrodoxin-fold anticodon-binding domain"/>
    <property type="match status" value="1"/>
</dbReference>
<proteinExistence type="inferred from homology"/>
<evidence type="ECO:0000256" key="11">
    <source>
        <dbReference type="ARBA" id="ARBA00022884"/>
    </source>
</evidence>
<dbReference type="NCBIfam" id="TIGR00472">
    <property type="entry name" value="pheT_bact"/>
    <property type="match status" value="1"/>
</dbReference>
<keyword evidence="21" id="KW-1185">Reference proteome</keyword>
<comment type="catalytic activity">
    <reaction evidence="14 15">
        <text>tRNA(Phe) + L-phenylalanine + ATP = L-phenylalanyl-tRNA(Phe) + AMP + diphosphate + H(+)</text>
        <dbReference type="Rhea" id="RHEA:19413"/>
        <dbReference type="Rhea" id="RHEA-COMP:9668"/>
        <dbReference type="Rhea" id="RHEA-COMP:9699"/>
        <dbReference type="ChEBI" id="CHEBI:15378"/>
        <dbReference type="ChEBI" id="CHEBI:30616"/>
        <dbReference type="ChEBI" id="CHEBI:33019"/>
        <dbReference type="ChEBI" id="CHEBI:58095"/>
        <dbReference type="ChEBI" id="CHEBI:78442"/>
        <dbReference type="ChEBI" id="CHEBI:78531"/>
        <dbReference type="ChEBI" id="CHEBI:456215"/>
        <dbReference type="EC" id="6.1.1.20"/>
    </reaction>
</comment>
<dbReference type="PROSITE" id="PS50886">
    <property type="entry name" value="TRBD"/>
    <property type="match status" value="1"/>
</dbReference>
<evidence type="ECO:0000259" key="19">
    <source>
        <dbReference type="PROSITE" id="PS51483"/>
    </source>
</evidence>
<dbReference type="OrthoDB" id="9805455at2"/>
<keyword evidence="9 15" id="KW-0067">ATP-binding</keyword>
<keyword evidence="8 15" id="KW-0547">Nucleotide-binding</keyword>
<dbReference type="SUPFAM" id="SSF55681">
    <property type="entry name" value="Class II aaRS and biotin synthetases"/>
    <property type="match status" value="1"/>
</dbReference>
<evidence type="ECO:0000256" key="14">
    <source>
        <dbReference type="ARBA" id="ARBA00049255"/>
    </source>
</evidence>
<dbReference type="GO" id="GO:0009328">
    <property type="term" value="C:phenylalanine-tRNA ligase complex"/>
    <property type="evidence" value="ECO:0007669"/>
    <property type="project" value="TreeGrafter"/>
</dbReference>
<dbReference type="InterPro" id="IPR004532">
    <property type="entry name" value="Phe-tRNA-ligase_IIc_bsu_bact"/>
</dbReference>
<evidence type="ECO:0000256" key="2">
    <source>
        <dbReference type="ARBA" id="ARBA00008653"/>
    </source>
</evidence>
<comment type="similarity">
    <text evidence="2 15">Belongs to the phenylalanyl-tRNA synthetase beta subunit family. Type 1 subfamily.</text>
</comment>
<dbReference type="InterPro" id="IPR009061">
    <property type="entry name" value="DNA-bd_dom_put_sf"/>
</dbReference>
<organism evidence="20 21">
    <name type="scientific">Rhodoglobus vestalii</name>
    <dbReference type="NCBI Taxonomy" id="193384"/>
    <lineage>
        <taxon>Bacteria</taxon>
        <taxon>Bacillati</taxon>
        <taxon>Actinomycetota</taxon>
        <taxon>Actinomycetes</taxon>
        <taxon>Micrococcales</taxon>
        <taxon>Microbacteriaceae</taxon>
        <taxon>Rhodoglobus</taxon>
    </lineage>
</organism>
<evidence type="ECO:0000256" key="3">
    <source>
        <dbReference type="ARBA" id="ARBA00011209"/>
    </source>
</evidence>
<comment type="cofactor">
    <cofactor evidence="15">
        <name>Mg(2+)</name>
        <dbReference type="ChEBI" id="CHEBI:18420"/>
    </cofactor>
    <text evidence="15">Binds 2 magnesium ions per tetramer.</text>
</comment>
<dbReference type="InterPro" id="IPR005147">
    <property type="entry name" value="tRNA_synthase_B5-dom"/>
</dbReference>
<dbReference type="InterPro" id="IPR036690">
    <property type="entry name" value="Fdx_antiC-bd_sf"/>
</dbReference>
<dbReference type="SMART" id="SM00873">
    <property type="entry name" value="B3_4"/>
    <property type="match status" value="1"/>
</dbReference>
<dbReference type="Pfam" id="PF03484">
    <property type="entry name" value="B5"/>
    <property type="match status" value="1"/>
</dbReference>